<dbReference type="PANTHER" id="PTHR43791">
    <property type="entry name" value="PERMEASE-RELATED"/>
    <property type="match status" value="1"/>
</dbReference>
<evidence type="ECO:0000256" key="5">
    <source>
        <dbReference type="ARBA" id="ARBA00023136"/>
    </source>
</evidence>
<dbReference type="EMBL" id="JH793512">
    <property type="protein sequence ID" value="ELQ33909.1"/>
    <property type="molecule type" value="Genomic_DNA"/>
</dbReference>
<evidence type="ECO:0000256" key="4">
    <source>
        <dbReference type="ARBA" id="ARBA00022989"/>
    </source>
</evidence>
<evidence type="ECO:0000256" key="1">
    <source>
        <dbReference type="ARBA" id="ARBA00004141"/>
    </source>
</evidence>
<feature type="transmembrane region" description="Helical" evidence="6">
    <location>
        <begin position="147"/>
        <end position="171"/>
    </location>
</feature>
<feature type="transmembrane region" description="Helical" evidence="6">
    <location>
        <begin position="377"/>
        <end position="397"/>
    </location>
</feature>
<feature type="transmembrane region" description="Helical" evidence="6">
    <location>
        <begin position="409"/>
        <end position="430"/>
    </location>
</feature>
<keyword evidence="2" id="KW-0813">Transport</keyword>
<keyword evidence="3 6" id="KW-0812">Transmembrane</keyword>
<dbReference type="SUPFAM" id="SSF103473">
    <property type="entry name" value="MFS general substrate transporter"/>
    <property type="match status" value="1"/>
</dbReference>
<feature type="transmembrane region" description="Helical" evidence="6">
    <location>
        <begin position="288"/>
        <end position="310"/>
    </location>
</feature>
<evidence type="ECO:0000256" key="3">
    <source>
        <dbReference type="ARBA" id="ARBA00022692"/>
    </source>
</evidence>
<dbReference type="FunFam" id="1.20.1250.20:FF:000057">
    <property type="entry name" value="MFS general substrate transporter"/>
    <property type="match status" value="1"/>
</dbReference>
<dbReference type="PANTHER" id="PTHR43791:SF92">
    <property type="entry name" value="AGL026WP"/>
    <property type="match status" value="1"/>
</dbReference>
<proteinExistence type="predicted"/>
<organism evidence="8">
    <name type="scientific">Pyricularia oryzae (strain Y34)</name>
    <name type="common">Rice blast fungus</name>
    <name type="synonym">Magnaporthe oryzae</name>
    <dbReference type="NCBI Taxonomy" id="1143189"/>
    <lineage>
        <taxon>Eukaryota</taxon>
        <taxon>Fungi</taxon>
        <taxon>Dikarya</taxon>
        <taxon>Ascomycota</taxon>
        <taxon>Pezizomycotina</taxon>
        <taxon>Sordariomycetes</taxon>
        <taxon>Sordariomycetidae</taxon>
        <taxon>Magnaporthales</taxon>
        <taxon>Pyriculariaceae</taxon>
        <taxon>Pyricularia</taxon>
    </lineage>
</organism>
<dbReference type="Proteomes" id="UP000011086">
    <property type="component" value="Unassembled WGS sequence"/>
</dbReference>
<reference evidence="8" key="1">
    <citation type="journal article" date="2012" name="PLoS Genet.">
        <title>Comparative analysis of the genomes of two field isolates of the rice blast fungus Magnaporthe oryzae.</title>
        <authorList>
            <person name="Xue M."/>
            <person name="Yang J."/>
            <person name="Li Z."/>
            <person name="Hu S."/>
            <person name="Yao N."/>
            <person name="Dean R.A."/>
            <person name="Zhao W."/>
            <person name="Shen M."/>
            <person name="Zhang H."/>
            <person name="Li C."/>
            <person name="Liu L."/>
            <person name="Cao L."/>
            <person name="Xu X."/>
            <person name="Xing Y."/>
            <person name="Hsiang T."/>
            <person name="Zhang Z."/>
            <person name="Xu J.R."/>
            <person name="Peng Y.L."/>
        </authorList>
    </citation>
    <scope>NUCLEOTIDE SEQUENCE</scope>
    <source>
        <strain evidence="8">Y34</strain>
    </source>
</reference>
<dbReference type="InterPro" id="IPR011701">
    <property type="entry name" value="MFS"/>
</dbReference>
<dbReference type="Gene3D" id="1.20.1250.20">
    <property type="entry name" value="MFS general substrate transporter like domains"/>
    <property type="match status" value="2"/>
</dbReference>
<feature type="transmembrane region" description="Helical" evidence="6">
    <location>
        <begin position="442"/>
        <end position="463"/>
    </location>
</feature>
<evidence type="ECO:0000256" key="6">
    <source>
        <dbReference type="SAM" id="Phobius"/>
    </source>
</evidence>
<evidence type="ECO:0000259" key="7">
    <source>
        <dbReference type="PROSITE" id="PS50850"/>
    </source>
</evidence>
<feature type="transmembrane region" description="Helical" evidence="6">
    <location>
        <begin position="183"/>
        <end position="203"/>
    </location>
</feature>
<feature type="domain" description="Major facilitator superfamily (MFS) profile" evidence="7">
    <location>
        <begin position="55"/>
        <end position="468"/>
    </location>
</feature>
<protein>
    <submittedName>
        <fullName evidence="8">F-box domain-containing protein</fullName>
    </submittedName>
</protein>
<gene>
    <name evidence="8" type="ORF">OOU_Y34scaffold00848g5</name>
</gene>
<dbReference type="InterPro" id="IPR020846">
    <property type="entry name" value="MFS_dom"/>
</dbReference>
<evidence type="ECO:0000313" key="8">
    <source>
        <dbReference type="EMBL" id="ELQ33909.1"/>
    </source>
</evidence>
<feature type="transmembrane region" description="Helical" evidence="6">
    <location>
        <begin position="121"/>
        <end position="141"/>
    </location>
</feature>
<accession>A0AA97NPE3</accession>
<keyword evidence="5 6" id="KW-0472">Membrane</keyword>
<dbReference type="GO" id="GO:0022857">
    <property type="term" value="F:transmembrane transporter activity"/>
    <property type="evidence" value="ECO:0007669"/>
    <property type="project" value="InterPro"/>
</dbReference>
<sequence>MAANQADVVKVLKTPGGSLHLETIDADLKVTEDGVLIEDREHKEKALVRKIDSRMMPLMMLLYVLNYIDRNNIATARLGSFEKDIGLHGTQYNTVISIFFVGYILTQIPTNMILNKVRPSLFLPAVMICWGSVSACTGAVQNYSGMIALRFMLGFVEAPFFPGALFLFSCWYTKKELAKRISILFAAGQMAGAFSGFLGSAIMGGMNGVAGIADWRWLFIIEGVMTIPVAFLTYFVVPDYPTNTKWLSDEERVLAVLRIAEEANEEDDREEVSAFQGLKLAFTDVNLYLIWMMQLGLNTAAAFTNFFPTIVQTLGYPQRETLLLSSPPYVFAAILGISNSWHSDAKRERWLHILWPQVFACVGFIISATTLNVAARYTATFMMMSIYGSFGAILSWVSTSLPRPSAKRAVAYAFVNAMSNLASIYASYFYPATQGPQYWQANIANVAFSGMCIAMATALRFYLSWRNKKLDDASAEDMAAEGTANGTKTKALAARWQCHPDYLHVGVYSCGQGAPDISTLAGEILSTIAANLDPWTPGFSYAEDEHSEWNADLKSLDDLRNLRLTCRALHDAATRQLFRIVRLRPSDESADKWGNMADSPTLRAHAREAIIDTVMSEEIDEQELWKQPESWTAALGRLGEFPGVDAVALRFSSLCGAETGDFFEKDVPETQSGRSDTLDAVFGALARVNELPGRGIRALSVKNLQNIVHEGADGQDFKSVVSGLKELHVAVCTESDDAAPENSITMPEVKSFWAPGGFVDKWLKPAAQGLTSLTLYCDDYFGLLPEFDTSDISFPNLRALSLGNFNFAYDWQVDWIASHKALRTLWLDDCPIAHYFNVLDYGLEEFRTGELTKLPQTSEEELGYVSSLRWSAVFDKFREALPELEDVRLAHGAWEGSQAFERRHSLPLGLLRKRYMGFNGSIGPSQWVECRERSKVEPDGTVKEYLCYTGFSGGDVLPPNMEDPAVEEADIKAYARLMAGLSLES</sequence>
<dbReference type="InterPro" id="IPR036259">
    <property type="entry name" value="MFS_trans_sf"/>
</dbReference>
<evidence type="ECO:0000256" key="2">
    <source>
        <dbReference type="ARBA" id="ARBA00022448"/>
    </source>
</evidence>
<dbReference type="GO" id="GO:0016020">
    <property type="term" value="C:membrane"/>
    <property type="evidence" value="ECO:0007669"/>
    <property type="project" value="UniProtKB-SubCell"/>
</dbReference>
<name>A0AA97NPE3_PYRO3</name>
<feature type="transmembrane region" description="Helical" evidence="6">
    <location>
        <begin position="353"/>
        <end position="371"/>
    </location>
</feature>
<dbReference type="FunFam" id="1.20.1250.20:FF:000013">
    <property type="entry name" value="MFS general substrate transporter"/>
    <property type="match status" value="1"/>
</dbReference>
<keyword evidence="4 6" id="KW-1133">Transmembrane helix</keyword>
<dbReference type="Pfam" id="PF07690">
    <property type="entry name" value="MFS_1"/>
    <property type="match status" value="1"/>
</dbReference>
<feature type="transmembrane region" description="Helical" evidence="6">
    <location>
        <begin position="215"/>
        <end position="237"/>
    </location>
</feature>
<dbReference type="PROSITE" id="PS50850">
    <property type="entry name" value="MFS"/>
    <property type="match status" value="1"/>
</dbReference>
<dbReference type="AlphaFoldDB" id="A0AA97NPE3"/>
<comment type="subcellular location">
    <subcellularLocation>
        <location evidence="1">Membrane</location>
        <topology evidence="1">Multi-pass membrane protein</topology>
    </subcellularLocation>
</comment>